<feature type="non-terminal residue" evidence="1">
    <location>
        <position position="77"/>
    </location>
</feature>
<organism evidence="1">
    <name type="scientific">uncultured prokaryote</name>
    <dbReference type="NCBI Taxonomy" id="198431"/>
    <lineage>
        <taxon>unclassified sequences</taxon>
        <taxon>environmental samples</taxon>
    </lineage>
</organism>
<name>A0A068LM21_9ZZZZ</name>
<accession>A0A068LM21</accession>
<dbReference type="AlphaFoldDB" id="A0A068LM21"/>
<dbReference type="EMBL" id="KF790710">
    <property type="protein sequence ID" value="AIE47621.1"/>
    <property type="molecule type" value="Genomic_DNA"/>
</dbReference>
<evidence type="ECO:0000313" key="1">
    <source>
        <dbReference type="EMBL" id="AIE47621.1"/>
    </source>
</evidence>
<sequence>MKKLLLILFTIHCSCVPAVASEQSSSALFTLANPVDELLERIDKGASAKFKTQLVKSDKDFFELDQQGTKVVVRGNT</sequence>
<protein>
    <submittedName>
        <fullName evidence="1">Putative alpha-N-acetylglucosaminidase</fullName>
    </submittedName>
</protein>
<reference evidence="1" key="1">
    <citation type="journal article" date="2014" name="BMC Genomics">
        <title>Metasecretome-selective phage display approach for mining the functional potential of a rumen microbial community.</title>
        <authorList>
            <person name="Ciric M."/>
            <person name="Moon C.D."/>
            <person name="Leahy S.C."/>
            <person name="Creevey C.J."/>
            <person name="Altermann E."/>
            <person name="Attwood G.T."/>
            <person name="Rakonjac J."/>
            <person name="Gagic D."/>
        </authorList>
    </citation>
    <scope>NUCLEOTIDE SEQUENCE</scope>
</reference>
<proteinExistence type="predicted"/>